<feature type="domain" description="Endonuclease/exonuclease/phosphatase" evidence="6">
    <location>
        <begin position="474"/>
        <end position="763"/>
    </location>
</feature>
<comment type="caution">
    <text evidence="7">The sequence shown here is derived from an EMBL/GenBank/DDBJ whole genome shotgun (WGS) entry which is preliminary data.</text>
</comment>
<dbReference type="InterPro" id="IPR005135">
    <property type="entry name" value="Endo/exonuclease/phosphatase"/>
</dbReference>
<dbReference type="EMBL" id="RJKN01000002">
    <property type="protein sequence ID" value="ROP44783.1"/>
    <property type="molecule type" value="Genomic_DNA"/>
</dbReference>
<dbReference type="InParanoid" id="A0A3N1HQJ2"/>
<evidence type="ECO:0000259" key="5">
    <source>
        <dbReference type="Pfam" id="PF02872"/>
    </source>
</evidence>
<dbReference type="SUPFAM" id="SSF55816">
    <property type="entry name" value="5'-nucleotidase (syn. UDP-sugar hydrolase), C-terminal domain"/>
    <property type="match status" value="1"/>
</dbReference>
<dbReference type="InterPro" id="IPR006179">
    <property type="entry name" value="5_nucleotidase/apyrase"/>
</dbReference>
<name>A0A3N1HQJ2_9ACTN</name>
<dbReference type="CDD" id="cd04486">
    <property type="entry name" value="YhcR_OBF_like"/>
    <property type="match status" value="1"/>
</dbReference>
<dbReference type="InterPro" id="IPR029052">
    <property type="entry name" value="Metallo-depent_PP-like"/>
</dbReference>
<dbReference type="Pfam" id="PF00149">
    <property type="entry name" value="Metallophos"/>
    <property type="match status" value="1"/>
</dbReference>
<gene>
    <name evidence="7" type="ORF">EDC03_0913</name>
</gene>
<dbReference type="OrthoDB" id="1016457at2"/>
<keyword evidence="8" id="KW-1185">Reference proteome</keyword>
<dbReference type="Gene3D" id="3.60.10.10">
    <property type="entry name" value="Endonuclease/exonuclease/phosphatase"/>
    <property type="match status" value="1"/>
</dbReference>
<sequence length="1393" mass="142387">MPRAPHPAARPAARAAAAATAALLGGALLAAPAAAVPAPPGSPFISEIHYDNPGTDANERVEVQADPGTDLTGWTLVGVNGNGGATYSPKALSGVVGESGVVVVDFPGLQNGAPDGLALLDASGALVEFLSYEGVFSASLGGATVTSTDIGVQEDGATGTADGSLQRGDDGTWRVSPSTNSFGVRNGEEVVTPPPPAAECVTDGLTAITAVQGTGPTSPLEGTDVVVQGVVTKDASGLGSVFVQDPDAAPGAASTAVVAFAPQGSTGATALAGLAVGDLVQVAGEVDEYQGQTQVSVDAVAVCATGVDLPEAVVVDRLSATDAEREQLESMLVRPTGTYTVTEVYNLNRFGEVALAAGDEVLRQATDVVAPGDEARAFEAAQRDRQVLLDDGSSTNLANAGAAPAYGAADDPVRVGDRVSGFGDVDYVLDYRFDAWRLQPTTVVTPDVAGATFDDANPRTAAPEEVGGDLVVSSFNVLNYFTTFGGEARGASDAAGLVRQEAKIVAAINALGADVVGIQEIENGAALGEDRDEALATLTAALNEATGEETWAYVPSPSVLPPVEDQDVIRNALIYRVGAVEPVGESVVDVDEEWVGRARQPLAQTFVTPDGDEVMAVVNHFKSKGSVPSPARPGDEDSGDGQGNGNATRVAEAERLLEFVDGIEDAPEDVLLLGDFNSYTQEDPLAVLAAAGWTDLGSAFDAGDTYVFSGRTGSLDHVFASPSAAAKVTGADVWNINAVESYGYQYDGYRPWYAADPYRASDHDPVVVGLGLAGAEEPSGTSTINLLGFNDFHGRIAEAGVALAGTVEEQRAREDVDGTLLVSAGDNIGASPFVSSVQQDAPTLEVLDELGLDTSAVGNHEFDRGFDDLTGRVGVDGESGLAAFPYLGANVYDAAGEPALPEYSLHEVDGVTVGVIGVVTQETASLVSPSGIEGLTFGDPVEAANRVAAELTDGEGDEADVLVLSAHEGAPDGAAVSEGEVPEGTAFQRIVEETDPAVDVILNGHTHQEYAVQVPVPGGEGTRPVVQAGSYGAALASVEIEVDRASGDVVATTAALLPLTETPEADLVATYPVVAAVAETVAAAEDYAEEVGGEVIGSVTADITRAFTAEGREDRGSYSALGGLVADTYVYGSELAPGEPADLGLVNPGGLRADLLYGEDGQITLAEANAVTPFANDLVVVTVTGEQLLRVLEQQWQPAGASRPFLALGTSEELTWSYDPAAPAGSRIIASSVRVSGEPLDPSATYRVATNSFLASGGDNFTAFAEGTTELTGLIDFDSFEAFLRENSPLSPEDYTDRVTVGEAPAEGPTVVPAATTVRTGDRVAVEVTGFAAREAVVLTVGGEQVGRVRTDAEGAGSTTVRVPKAPAGTYPGVARGVVSGLEATVEITVVAR</sequence>
<feature type="domain" description="Calcineurin-like phosphoesterase" evidence="4">
    <location>
        <begin position="786"/>
        <end position="1008"/>
    </location>
</feature>
<feature type="domain" description="5'-Nucleotidase C-terminal" evidence="5">
    <location>
        <begin position="1096"/>
        <end position="1266"/>
    </location>
</feature>
<evidence type="ECO:0000256" key="2">
    <source>
        <dbReference type="SAM" id="MobiDB-lite"/>
    </source>
</evidence>
<dbReference type="PANTHER" id="PTHR42834">
    <property type="entry name" value="ENDONUCLEASE/EXONUCLEASE/PHOSPHATASE FAMILY PROTEIN (AFU_ORTHOLOGUE AFUA_3G09210)"/>
    <property type="match status" value="1"/>
</dbReference>
<dbReference type="RefSeq" id="WP_123379017.1">
    <property type="nucleotide sequence ID" value="NZ_RJKN01000002.1"/>
</dbReference>
<dbReference type="SUPFAM" id="SSF56300">
    <property type="entry name" value="Metallo-dependent phosphatases"/>
    <property type="match status" value="1"/>
</dbReference>
<evidence type="ECO:0000256" key="1">
    <source>
        <dbReference type="ARBA" id="ARBA00022729"/>
    </source>
</evidence>
<evidence type="ECO:0000256" key="3">
    <source>
        <dbReference type="SAM" id="SignalP"/>
    </source>
</evidence>
<evidence type="ECO:0000259" key="4">
    <source>
        <dbReference type="Pfam" id="PF00149"/>
    </source>
</evidence>
<evidence type="ECO:0000313" key="8">
    <source>
        <dbReference type="Proteomes" id="UP000276232"/>
    </source>
</evidence>
<feature type="chain" id="PRO_5039537770" evidence="3">
    <location>
        <begin position="31"/>
        <end position="1393"/>
    </location>
</feature>
<dbReference type="PRINTS" id="PR01607">
    <property type="entry name" value="APYRASEFAMLY"/>
</dbReference>
<dbReference type="InterPro" id="IPR047971">
    <property type="entry name" value="ExeM-like"/>
</dbReference>
<dbReference type="NCBIfam" id="NF033681">
    <property type="entry name" value="ExeM_NucH_DNase"/>
    <property type="match status" value="1"/>
</dbReference>
<dbReference type="GO" id="GO:0009166">
    <property type="term" value="P:nucleotide catabolic process"/>
    <property type="evidence" value="ECO:0007669"/>
    <property type="project" value="InterPro"/>
</dbReference>
<dbReference type="CDD" id="cd10283">
    <property type="entry name" value="MnuA_DNase1-like"/>
    <property type="match status" value="1"/>
</dbReference>
<organism evidence="7 8">
    <name type="scientific">Pseudokineococcus lusitanus</name>
    <dbReference type="NCBI Taxonomy" id="763993"/>
    <lineage>
        <taxon>Bacteria</taxon>
        <taxon>Bacillati</taxon>
        <taxon>Actinomycetota</taxon>
        <taxon>Actinomycetes</taxon>
        <taxon>Kineosporiales</taxon>
        <taxon>Kineosporiaceae</taxon>
        <taxon>Pseudokineococcus</taxon>
    </lineage>
</organism>
<keyword evidence="1 3" id="KW-0732">Signal</keyword>
<dbReference type="InterPro" id="IPR036907">
    <property type="entry name" value="5'-Nucleotdase_C_sf"/>
</dbReference>
<dbReference type="Pfam" id="PF02872">
    <property type="entry name" value="5_nucleotid_C"/>
    <property type="match status" value="1"/>
</dbReference>
<dbReference type="Gene3D" id="3.90.780.10">
    <property type="entry name" value="5'-Nucleotidase, C-terminal domain"/>
    <property type="match status" value="1"/>
</dbReference>
<dbReference type="GO" id="GO:0016787">
    <property type="term" value="F:hydrolase activity"/>
    <property type="evidence" value="ECO:0007669"/>
    <property type="project" value="InterPro"/>
</dbReference>
<feature type="signal peptide" evidence="3">
    <location>
        <begin position="1"/>
        <end position="30"/>
    </location>
</feature>
<evidence type="ECO:0000313" key="7">
    <source>
        <dbReference type="EMBL" id="ROP44783.1"/>
    </source>
</evidence>
<dbReference type="Gene3D" id="3.60.21.10">
    <property type="match status" value="1"/>
</dbReference>
<dbReference type="InterPro" id="IPR036691">
    <property type="entry name" value="Endo/exonu/phosph_ase_sf"/>
</dbReference>
<dbReference type="Pfam" id="PF03372">
    <property type="entry name" value="Exo_endo_phos"/>
    <property type="match status" value="1"/>
</dbReference>
<evidence type="ECO:0000259" key="6">
    <source>
        <dbReference type="Pfam" id="PF03372"/>
    </source>
</evidence>
<dbReference type="PANTHER" id="PTHR42834:SF1">
    <property type="entry name" value="ENDONUCLEASE_EXONUCLEASE_PHOSPHATASE FAMILY PROTEIN (AFU_ORTHOLOGUE AFUA_3G09210)"/>
    <property type="match status" value="1"/>
</dbReference>
<feature type="region of interest" description="Disordered" evidence="2">
    <location>
        <begin position="622"/>
        <end position="646"/>
    </location>
</feature>
<protein>
    <submittedName>
        <fullName evidence="7">5'-nucleotidase</fullName>
    </submittedName>
</protein>
<dbReference type="SUPFAM" id="SSF56219">
    <property type="entry name" value="DNase I-like"/>
    <property type="match status" value="1"/>
</dbReference>
<dbReference type="Proteomes" id="UP000276232">
    <property type="component" value="Unassembled WGS sequence"/>
</dbReference>
<dbReference type="InterPro" id="IPR004843">
    <property type="entry name" value="Calcineurin-like_PHP"/>
</dbReference>
<accession>A0A3N1HQJ2</accession>
<proteinExistence type="predicted"/>
<dbReference type="InterPro" id="IPR008334">
    <property type="entry name" value="5'-Nucleotdase_C"/>
</dbReference>
<reference evidence="7 8" key="1">
    <citation type="journal article" date="2015" name="Stand. Genomic Sci.">
        <title>Genomic Encyclopedia of Bacterial and Archaeal Type Strains, Phase III: the genomes of soil and plant-associated and newly described type strains.</title>
        <authorList>
            <person name="Whitman W.B."/>
            <person name="Woyke T."/>
            <person name="Klenk H.P."/>
            <person name="Zhou Y."/>
            <person name="Lilburn T.G."/>
            <person name="Beck B.J."/>
            <person name="De Vos P."/>
            <person name="Vandamme P."/>
            <person name="Eisen J.A."/>
            <person name="Garrity G."/>
            <person name="Hugenholtz P."/>
            <person name="Kyrpides N.C."/>
        </authorList>
    </citation>
    <scope>NUCLEOTIDE SEQUENCE [LARGE SCALE GENOMIC DNA]</scope>
    <source>
        <strain evidence="7 8">CECT 7306</strain>
    </source>
</reference>
<feature type="region of interest" description="Disordered" evidence="2">
    <location>
        <begin position="154"/>
        <end position="191"/>
    </location>
</feature>